<evidence type="ECO:0000256" key="1">
    <source>
        <dbReference type="SAM" id="MobiDB-lite"/>
    </source>
</evidence>
<dbReference type="EMBL" id="JAARPT010000013">
    <property type="protein sequence ID" value="MBC1403119.1"/>
    <property type="molecule type" value="Genomic_DNA"/>
</dbReference>
<dbReference type="AlphaFoldDB" id="A0A842APA5"/>
<proteinExistence type="predicted"/>
<keyword evidence="2" id="KW-0472">Membrane</keyword>
<name>A0A842APA5_9LIST</name>
<gene>
    <name evidence="3" type="ORF">HB836_16115</name>
    <name evidence="4" type="ORF">HB904_17240</name>
</gene>
<feature type="transmembrane region" description="Helical" evidence="2">
    <location>
        <begin position="16"/>
        <end position="35"/>
    </location>
</feature>
<accession>A0A842APA5</accession>
<comment type="caution">
    <text evidence="4">The sequence shown here is derived from an EMBL/GenBank/DDBJ whole genome shotgun (WGS) entry which is preliminary data.</text>
</comment>
<dbReference type="RefSeq" id="WP_185406835.1">
    <property type="nucleotide sequence ID" value="NZ_JAARPT010000013.1"/>
</dbReference>
<keyword evidence="2" id="KW-1133">Transmembrane helix</keyword>
<reference evidence="5 6" key="1">
    <citation type="submission" date="2020-03" db="EMBL/GenBank/DDBJ databases">
        <title>Soil Listeria distribution.</title>
        <authorList>
            <person name="Liao J."/>
            <person name="Wiedmann M."/>
        </authorList>
    </citation>
    <scope>NUCLEOTIDE SEQUENCE [LARGE SCALE GENOMIC DNA]</scope>
    <source>
        <strain evidence="4 6">FSL L7-1299</strain>
        <strain evidence="3 5">FSL L7-1658</strain>
    </source>
</reference>
<sequence length="209" mass="23330">MAGKKRRKLTTKEKQIIACATILVLALSLYVYKFYIYESPVHTSKDETLIVKEGQSDGKKAASSEDTTSSDDGKKSSAEQAQEVFTNFLKVYPTFLADHPLEHIEKAKLYLEPGFYQALIDEQKNKTVVTQYKATEVTSIESIATKQADAGAYYWKADVTTINKDANGKPLSTIVTQYVATMKEQQSGWIIIDLMQEGKSAKVHESSNQ</sequence>
<feature type="compositionally biased region" description="Basic and acidic residues" evidence="1">
    <location>
        <begin position="54"/>
        <end position="63"/>
    </location>
</feature>
<evidence type="ECO:0000313" key="3">
    <source>
        <dbReference type="EMBL" id="MBC1403119.1"/>
    </source>
</evidence>
<protein>
    <submittedName>
        <fullName evidence="4">Uncharacterized protein</fullName>
    </submittedName>
</protein>
<organism evidence="4 6">
    <name type="scientific">Listeria booriae</name>
    <dbReference type="NCBI Taxonomy" id="1552123"/>
    <lineage>
        <taxon>Bacteria</taxon>
        <taxon>Bacillati</taxon>
        <taxon>Bacillota</taxon>
        <taxon>Bacilli</taxon>
        <taxon>Bacillales</taxon>
        <taxon>Listeriaceae</taxon>
        <taxon>Listeria</taxon>
    </lineage>
</organism>
<evidence type="ECO:0000256" key="2">
    <source>
        <dbReference type="SAM" id="Phobius"/>
    </source>
</evidence>
<dbReference type="Proteomes" id="UP000544413">
    <property type="component" value="Unassembled WGS sequence"/>
</dbReference>
<dbReference type="Proteomes" id="UP000574104">
    <property type="component" value="Unassembled WGS sequence"/>
</dbReference>
<keyword evidence="2" id="KW-0812">Transmembrane</keyword>
<feature type="region of interest" description="Disordered" evidence="1">
    <location>
        <begin position="54"/>
        <end position="76"/>
    </location>
</feature>
<evidence type="ECO:0000313" key="6">
    <source>
        <dbReference type="Proteomes" id="UP000574104"/>
    </source>
</evidence>
<evidence type="ECO:0000313" key="4">
    <source>
        <dbReference type="EMBL" id="MBC1617925.1"/>
    </source>
</evidence>
<evidence type="ECO:0000313" key="5">
    <source>
        <dbReference type="Proteomes" id="UP000544413"/>
    </source>
</evidence>
<dbReference type="EMBL" id="JAARSH010000016">
    <property type="protein sequence ID" value="MBC1617925.1"/>
    <property type="molecule type" value="Genomic_DNA"/>
</dbReference>